<evidence type="ECO:0000313" key="2">
    <source>
        <dbReference type="Proteomes" id="UP000310017"/>
    </source>
</evidence>
<organism evidence="1 2">
    <name type="scientific">Aggregatimonas sangjinii</name>
    <dbReference type="NCBI Taxonomy" id="2583587"/>
    <lineage>
        <taxon>Bacteria</taxon>
        <taxon>Pseudomonadati</taxon>
        <taxon>Bacteroidota</taxon>
        <taxon>Flavobacteriia</taxon>
        <taxon>Flavobacteriales</taxon>
        <taxon>Flavobacteriaceae</taxon>
        <taxon>Aggregatimonas</taxon>
    </lineage>
</organism>
<evidence type="ECO:0008006" key="3">
    <source>
        <dbReference type="Google" id="ProtNLM"/>
    </source>
</evidence>
<dbReference type="EMBL" id="CP040710">
    <property type="protein sequence ID" value="QCW98780.1"/>
    <property type="molecule type" value="Genomic_DNA"/>
</dbReference>
<dbReference type="Proteomes" id="UP000310017">
    <property type="component" value="Chromosome"/>
</dbReference>
<name>A0A5B7SP37_9FLAO</name>
<dbReference type="OrthoDB" id="869432at2"/>
<evidence type="ECO:0000313" key="1">
    <source>
        <dbReference type="EMBL" id="QCW98780.1"/>
    </source>
</evidence>
<protein>
    <recommendedName>
        <fullName evidence="3">SGNH/GDSL hydrolase family protein</fullName>
    </recommendedName>
</protein>
<dbReference type="Gene3D" id="3.40.50.1110">
    <property type="entry name" value="SGNH hydrolase"/>
    <property type="match status" value="1"/>
</dbReference>
<reference evidence="1 2" key="1">
    <citation type="submission" date="2019-05" db="EMBL/GenBank/DDBJ databases">
        <title>Genome sequencing of F202Z8.</title>
        <authorList>
            <person name="Kwon Y.M."/>
        </authorList>
    </citation>
    <scope>NUCLEOTIDE SEQUENCE [LARGE SCALE GENOMIC DNA]</scope>
    <source>
        <strain evidence="1 2">F202Z8</strain>
    </source>
</reference>
<keyword evidence="2" id="KW-1185">Reference proteome</keyword>
<gene>
    <name evidence="1" type="ORF">FGM00_01100</name>
</gene>
<proteinExistence type="predicted"/>
<accession>A0A5B7SP37</accession>
<dbReference type="AlphaFoldDB" id="A0A5B7SP37"/>
<dbReference type="KEGG" id="asag:FGM00_01100"/>
<dbReference type="GO" id="GO:0016788">
    <property type="term" value="F:hydrolase activity, acting on ester bonds"/>
    <property type="evidence" value="ECO:0007669"/>
    <property type="project" value="UniProtKB-ARBA"/>
</dbReference>
<sequence length="306" mass="35925">MKKFVKHLLLGLLAIALLDFAIGSSLEHFYFKQDSGFQYRTTYSLNHVKDDLMIFGSSRANHHYVPHVFESELDVSCYNTGRDGTYFFYQTALLKTMLKRHRPKVIVYDFYGSFEYSQSDYDRLSSLLPYYEQHEEIQEVLALKGPFEKLKTLSKIYPYNSLLLNIIKGNMEFNKERSKDFKGYVPLPNVWNNTLEPLKTASEYQFDQNKLKAFEEFIYLCKKNNIELYVVVSPVFYEYESDFSIATCEKICSEQNIPFYDFTKNHAFLRKPEWYADILHLNQIGAKKFSGMIADSLQVNSGHLKK</sequence>
<dbReference type="RefSeq" id="WP_138851135.1">
    <property type="nucleotide sequence ID" value="NZ_CP040710.1"/>
</dbReference>
<dbReference type="InterPro" id="IPR036514">
    <property type="entry name" value="SGNH_hydro_sf"/>
</dbReference>
<dbReference type="SUPFAM" id="SSF52266">
    <property type="entry name" value="SGNH hydrolase"/>
    <property type="match status" value="1"/>
</dbReference>